<feature type="active site" description="Proton donor" evidence="6">
    <location>
        <position position="412"/>
    </location>
</feature>
<dbReference type="GO" id="GO:0030979">
    <property type="term" value="P:alpha-glucan biosynthetic process"/>
    <property type="evidence" value="ECO:0007669"/>
    <property type="project" value="UniProtKB-UniRule"/>
</dbReference>
<comment type="function">
    <text evidence="6">Maltosyltransferase that uses maltose 1-phosphate (M1P) as the sugar donor to elongate linear or branched alpha-(1-&gt;4)-glucans. Is involved in a branched alpha-glucan biosynthetic pathway from trehalose, together with TreS, Mak and GlgB.</text>
</comment>
<keyword evidence="3 6" id="KW-0808">Transferase</keyword>
<evidence type="ECO:0000256" key="4">
    <source>
        <dbReference type="ARBA" id="ARBA00023277"/>
    </source>
</evidence>
<dbReference type="Proteomes" id="UP000807785">
    <property type="component" value="Unassembled WGS sequence"/>
</dbReference>
<evidence type="ECO:0000256" key="1">
    <source>
        <dbReference type="ARBA" id="ARBA00011738"/>
    </source>
</evidence>
<proteinExistence type="inferred from homology"/>
<keyword evidence="2 6" id="KW-0328">Glycosyltransferase</keyword>
<dbReference type="GO" id="GO:0016758">
    <property type="term" value="F:hexosyltransferase activity"/>
    <property type="evidence" value="ECO:0007669"/>
    <property type="project" value="UniProtKB-UniRule"/>
</dbReference>
<evidence type="ECO:0000256" key="5">
    <source>
        <dbReference type="ARBA" id="ARBA00048735"/>
    </source>
</evidence>
<comment type="catalytic activity">
    <reaction evidence="5 6">
        <text>alpha-maltose 1-phosphate + [(1-&gt;4)-alpha-D-glucosyl](n) = [(1-&gt;4)-alpha-D-glucosyl](n+2) + phosphate</text>
        <dbReference type="Rhea" id="RHEA:42692"/>
        <dbReference type="Rhea" id="RHEA-COMP:9584"/>
        <dbReference type="Rhea" id="RHEA-COMP:10183"/>
        <dbReference type="ChEBI" id="CHEBI:15444"/>
        <dbReference type="ChEBI" id="CHEBI:43474"/>
        <dbReference type="ChEBI" id="CHEBI:63576"/>
        <dbReference type="EC" id="2.4.99.16"/>
    </reaction>
</comment>
<dbReference type="HAMAP" id="MF_02124">
    <property type="entry name" value="GlgE"/>
    <property type="match status" value="1"/>
</dbReference>
<dbReference type="EMBL" id="JADJEV010000003">
    <property type="protein sequence ID" value="MBK6973287.1"/>
    <property type="molecule type" value="Genomic_DNA"/>
</dbReference>
<sequence length="653" mass="73633">MVPKDYPRVIIEAVQPQVGCGRFPIKRVVGEKVAVSADIYQEGHNKLAALLKARRVGAKKWQEIPMTLGDNDSWHGEFTVTSIGRWEYTIEAYTERYLSWVDEVTKKSVPGANLKSELLEGLVTLKQSAAGAKGEASARIEGIIASMESALASDDWHGAVDMGLGSEMRKLMAAHPDRSEGYELAPALTVMVNRPITRFAAWYEFFPRSQTSSPDRHGTLRDCIPRLREIKAMGFDVVYLPPIHPIGNSFRKGKNNSLVAEPGDVGSPWAIGNKHGGHMGLEPQLGTWDDWDKFVATCRELGIEIALDYVMNCSPDHPYVTEHPEWFFHRPDGSIKYAENPPKKYQDVYPLNFGTSDRVGLWQEMLKIFLFWVDKGVTTFRVDNPHTKPVPFWEWVIDEVHRHHPDVIFLAEAFTKPKMMRLLAKVGFAQSYTYFTWRNSAQELTEYVSELTSGEMKEYFTGNFFANTPDILPPILQFGGRPAFIMRAVLAATLSSVYGIYSGYEVCENEAIPGKEEYLNSEKYEIKVRDWEGTPGNIVSIITRINQIRRDSPALQTYNDVLFLGSHNPNIIAYAKMTEDRSDIIVCVVNVDPFQSQSTLIEIPLGTFGIGAHEQYEAHDLLSDDRYIWGGPTAYIELSPAGKMAHIIKIRRG</sequence>
<feature type="binding site" evidence="6">
    <location>
        <position position="347"/>
    </location>
    <ligand>
        <name>alpha-maltose 1-phosphate</name>
        <dbReference type="ChEBI" id="CHEBI:63576"/>
    </ligand>
</feature>
<dbReference type="InterPro" id="IPR026585">
    <property type="entry name" value="GlgE"/>
</dbReference>
<feature type="site" description="Transition state stabilizer" evidence="6">
    <location>
        <position position="470"/>
    </location>
</feature>
<feature type="binding site" evidence="6">
    <location>
        <position position="252"/>
    </location>
    <ligand>
        <name>alpha-maltose 1-phosphate</name>
        <dbReference type="ChEBI" id="CHEBI:63576"/>
    </ligand>
</feature>
<comment type="similarity">
    <text evidence="6">Belongs to the glycosyl hydrolase 13 family. GlgE subfamily.</text>
</comment>
<dbReference type="InterPro" id="IPR017853">
    <property type="entry name" value="GH"/>
</dbReference>
<dbReference type="InterPro" id="IPR013780">
    <property type="entry name" value="Glyco_hydro_b"/>
</dbReference>
<dbReference type="Gene3D" id="1.20.58.80">
    <property type="entry name" value="Phosphotransferase system, lactose/cellobiose-type IIA subunit"/>
    <property type="match status" value="1"/>
</dbReference>
<evidence type="ECO:0000256" key="6">
    <source>
        <dbReference type="HAMAP-Rule" id="MF_02124"/>
    </source>
</evidence>
<evidence type="ECO:0000259" key="7">
    <source>
        <dbReference type="SMART" id="SM00642"/>
    </source>
</evidence>
<dbReference type="EC" id="2.4.99.16" evidence="6"/>
<dbReference type="Pfam" id="PF21702">
    <property type="entry name" value="GLGE_C"/>
    <property type="match status" value="1"/>
</dbReference>
<dbReference type="InterPro" id="IPR006047">
    <property type="entry name" value="GH13_cat_dom"/>
</dbReference>
<feature type="binding site" evidence="6">
    <location>
        <begin position="523"/>
        <end position="524"/>
    </location>
    <ligand>
        <name>alpha-maltose 1-phosphate</name>
        <dbReference type="ChEBI" id="CHEBI:63576"/>
    </ligand>
</feature>
<feature type="active site" description="Nucleophile" evidence="6">
    <location>
        <position position="383"/>
    </location>
</feature>
<comment type="caution">
    <text evidence="6">Lacks conserved residue(s) required for the propagation of feature annotation.</text>
</comment>
<dbReference type="SMART" id="SM00642">
    <property type="entry name" value="Aamy"/>
    <property type="match status" value="1"/>
</dbReference>
<dbReference type="InterPro" id="IPR013783">
    <property type="entry name" value="Ig-like_fold"/>
</dbReference>
<gene>
    <name evidence="6" type="primary">glgE</name>
    <name evidence="8" type="ORF">IPH26_10220</name>
</gene>
<dbReference type="Pfam" id="PF11896">
    <property type="entry name" value="GlgE_dom_N_S"/>
    <property type="match status" value="1"/>
</dbReference>
<dbReference type="SUPFAM" id="SSF51445">
    <property type="entry name" value="(Trans)glycosidases"/>
    <property type="match status" value="1"/>
</dbReference>
<dbReference type="Gene3D" id="3.20.20.80">
    <property type="entry name" value="Glycosidases"/>
    <property type="match status" value="1"/>
</dbReference>
<reference evidence="8" key="1">
    <citation type="submission" date="2020-10" db="EMBL/GenBank/DDBJ databases">
        <title>Connecting structure to function with the recovery of over 1000 high-quality activated sludge metagenome-assembled genomes encoding full-length rRNA genes using long-read sequencing.</title>
        <authorList>
            <person name="Singleton C.M."/>
            <person name="Petriglieri F."/>
            <person name="Kristensen J.M."/>
            <person name="Kirkegaard R.H."/>
            <person name="Michaelsen T.Y."/>
            <person name="Andersen M.H."/>
            <person name="Karst S.M."/>
            <person name="Dueholm M.S."/>
            <person name="Nielsen P.H."/>
            <person name="Albertsen M."/>
        </authorList>
    </citation>
    <scope>NUCLEOTIDE SEQUENCE</scope>
    <source>
        <strain evidence="8">Bjer_18-Q3-R1-45_BAT3C.347</strain>
    </source>
</reference>
<accession>A0A9D7E3W9</accession>
<feature type="domain" description="Glycosyl hydrolase family 13 catalytic" evidence="7">
    <location>
        <begin position="204"/>
        <end position="549"/>
    </location>
</feature>
<dbReference type="Pfam" id="PF00128">
    <property type="entry name" value="Alpha-amylase"/>
    <property type="match status" value="1"/>
</dbReference>
<dbReference type="Gene3D" id="2.60.40.1180">
    <property type="entry name" value="Golgi alpha-mannosidase II"/>
    <property type="match status" value="1"/>
</dbReference>
<evidence type="ECO:0000313" key="9">
    <source>
        <dbReference type="Proteomes" id="UP000807785"/>
    </source>
</evidence>
<name>A0A9D7E3W9_9PROT</name>
<dbReference type="CDD" id="cd11344">
    <property type="entry name" value="AmyAc_GlgE_like"/>
    <property type="match status" value="1"/>
</dbReference>
<dbReference type="InterPro" id="IPR021828">
    <property type="entry name" value="GlgE_dom_N/S"/>
</dbReference>
<dbReference type="InterPro" id="IPR049171">
    <property type="entry name" value="GLGE_C"/>
</dbReference>
<comment type="subunit">
    <text evidence="1 6">Homodimer.</text>
</comment>
<dbReference type="PANTHER" id="PTHR47786">
    <property type="entry name" value="ALPHA-1,4-GLUCAN:MALTOSE-1-PHOSPHATE MALTOSYLTRANSFERASE"/>
    <property type="match status" value="1"/>
</dbReference>
<dbReference type="Gene3D" id="2.60.40.10">
    <property type="entry name" value="Immunoglobulins"/>
    <property type="match status" value="1"/>
</dbReference>
<evidence type="ECO:0000256" key="3">
    <source>
        <dbReference type="ARBA" id="ARBA00022679"/>
    </source>
</evidence>
<organism evidence="8 9">
    <name type="scientific">Candidatus Methylophosphatis roskildensis</name>
    <dbReference type="NCBI Taxonomy" id="2899263"/>
    <lineage>
        <taxon>Bacteria</taxon>
        <taxon>Pseudomonadati</taxon>
        <taxon>Pseudomonadota</taxon>
        <taxon>Betaproteobacteria</taxon>
        <taxon>Nitrosomonadales</taxon>
        <taxon>Sterolibacteriaceae</taxon>
        <taxon>Candidatus Methylophosphatis</taxon>
    </lineage>
</organism>
<keyword evidence="4 6" id="KW-0119">Carbohydrate metabolism</keyword>
<comment type="caution">
    <text evidence="8">The sequence shown here is derived from an EMBL/GenBank/DDBJ whole genome shotgun (WGS) entry which is preliminary data.</text>
</comment>
<protein>
    <recommendedName>
        <fullName evidence="6">Alpha-1,4-glucan:maltose-1-phosphate maltosyltransferase</fullName>
        <shortName evidence="6">GMPMT</shortName>
        <ecNumber evidence="6">2.4.99.16</ecNumber>
    </recommendedName>
    <alternativeName>
        <fullName evidence="6">(1-&gt;4)-alpha-D-glucan:maltose-1-phosphate alpha-D-maltosyltransferase</fullName>
    </alternativeName>
</protein>
<dbReference type="PANTHER" id="PTHR47786:SF2">
    <property type="entry name" value="GLYCOSYL HYDROLASE FAMILY 13 CATALYTIC DOMAIN-CONTAINING PROTEIN"/>
    <property type="match status" value="1"/>
</dbReference>
<dbReference type="AlphaFoldDB" id="A0A9D7E3W9"/>
<feature type="binding site" evidence="6">
    <location>
        <position position="384"/>
    </location>
    <ligand>
        <name>alpha-maltose 1-phosphate</name>
        <dbReference type="ChEBI" id="CHEBI:63576"/>
    </ligand>
</feature>
<dbReference type="GO" id="GO:0004553">
    <property type="term" value="F:hydrolase activity, hydrolyzing O-glycosyl compounds"/>
    <property type="evidence" value="ECO:0007669"/>
    <property type="project" value="InterPro"/>
</dbReference>
<evidence type="ECO:0000256" key="2">
    <source>
        <dbReference type="ARBA" id="ARBA00022676"/>
    </source>
</evidence>
<evidence type="ECO:0000313" key="8">
    <source>
        <dbReference type="EMBL" id="MBK6973287.1"/>
    </source>
</evidence>